<dbReference type="Pfam" id="PF22505">
    <property type="entry name" value="RNase_J_b_CASP"/>
    <property type="match status" value="1"/>
</dbReference>
<dbReference type="Gene3D" id="3.40.50.10710">
    <property type="entry name" value="Metallo-hydrolase/oxidoreductase"/>
    <property type="match status" value="1"/>
</dbReference>
<organism evidence="8 9">
    <name type="scientific">Phyllobacterium salinisoli</name>
    <dbReference type="NCBI Taxonomy" id="1899321"/>
    <lineage>
        <taxon>Bacteria</taxon>
        <taxon>Pseudomonadati</taxon>
        <taxon>Pseudomonadota</taxon>
        <taxon>Alphaproteobacteria</taxon>
        <taxon>Hyphomicrobiales</taxon>
        <taxon>Phyllobacteriaceae</taxon>
        <taxon>Phyllobacterium</taxon>
    </lineage>
</organism>
<evidence type="ECO:0000259" key="7">
    <source>
        <dbReference type="SMART" id="SM00849"/>
    </source>
</evidence>
<evidence type="ECO:0000256" key="5">
    <source>
        <dbReference type="ARBA" id="ARBA00022839"/>
    </source>
</evidence>
<dbReference type="CDD" id="cd07714">
    <property type="entry name" value="RNaseJ_MBL-fold"/>
    <property type="match status" value="1"/>
</dbReference>
<dbReference type="AlphaFoldDB" id="A0A368JZY0"/>
<keyword evidence="3" id="KW-0378">Hydrolase</keyword>
<dbReference type="Pfam" id="PF12706">
    <property type="entry name" value="Lactamase_B_2"/>
    <property type="match status" value="1"/>
</dbReference>
<dbReference type="SUPFAM" id="SSF56281">
    <property type="entry name" value="Metallo-hydrolase/oxidoreductase"/>
    <property type="match status" value="1"/>
</dbReference>
<dbReference type="InterPro" id="IPR041636">
    <property type="entry name" value="RNase_J_C"/>
</dbReference>
<evidence type="ECO:0000313" key="9">
    <source>
        <dbReference type="Proteomes" id="UP000253420"/>
    </source>
</evidence>
<keyword evidence="1" id="KW-0540">Nuclease</keyword>
<dbReference type="EMBL" id="QOZG01000011">
    <property type="protein sequence ID" value="RCS21975.1"/>
    <property type="molecule type" value="Genomic_DNA"/>
</dbReference>
<accession>A0A368JZY0</accession>
<protein>
    <submittedName>
        <fullName evidence="8">Ribonuclease J</fullName>
    </submittedName>
</protein>
<dbReference type="GO" id="GO:0003723">
    <property type="term" value="F:RNA binding"/>
    <property type="evidence" value="ECO:0007669"/>
    <property type="project" value="UniProtKB-KW"/>
</dbReference>
<dbReference type="Pfam" id="PF07521">
    <property type="entry name" value="RMMBL"/>
    <property type="match status" value="1"/>
</dbReference>
<keyword evidence="6" id="KW-0694">RNA-binding</keyword>
<keyword evidence="4" id="KW-0862">Zinc</keyword>
<dbReference type="InterPro" id="IPR055132">
    <property type="entry name" value="RNase_J_b_CASP"/>
</dbReference>
<dbReference type="PANTHER" id="PTHR43694">
    <property type="entry name" value="RIBONUCLEASE J"/>
    <property type="match status" value="1"/>
</dbReference>
<keyword evidence="5" id="KW-0269">Exonuclease</keyword>
<dbReference type="Gene3D" id="3.60.15.10">
    <property type="entry name" value="Ribonuclease Z/Hydroxyacylglutathione hydrolase-like"/>
    <property type="match status" value="1"/>
</dbReference>
<dbReference type="Gene3D" id="3.10.20.580">
    <property type="match status" value="1"/>
</dbReference>
<gene>
    <name evidence="8" type="ORF">DUT91_20705</name>
</gene>
<dbReference type="OrthoDB" id="9770211at2"/>
<evidence type="ECO:0000256" key="6">
    <source>
        <dbReference type="ARBA" id="ARBA00022884"/>
    </source>
</evidence>
<dbReference type="SMART" id="SM00849">
    <property type="entry name" value="Lactamase_B"/>
    <property type="match status" value="1"/>
</dbReference>
<evidence type="ECO:0000256" key="4">
    <source>
        <dbReference type="ARBA" id="ARBA00022833"/>
    </source>
</evidence>
<dbReference type="GO" id="GO:0046872">
    <property type="term" value="F:metal ion binding"/>
    <property type="evidence" value="ECO:0007669"/>
    <property type="project" value="UniProtKB-KW"/>
</dbReference>
<sequence>MPHSKSAEFVFLPLGGVGEIGMNLALYGYGPADNREWIVVDMGVSFAGPELPGVDLVLPDIRFLEAERRNLKGIIITHAHEDHYGALLDLWPRLKVPVYASPFAAGLLEAKRRGEHNAPEIPVTIYRAGDTFSVGSFEIEAIAVTHSIPEPVSLAITTPLGTVIHTGDWKSDPEPSLGPLLDEDRFRELGDKGVLALICDSTNAMRDGDSPSERQVGESLRELIENARGRVAITTFASNVGRIRSISEAARDAGRQVLVLGRSLKRAIEVASELGYMDGLPEFLTEEDYGFIPRENVVIILTGSQGESRAALAKLARDEMRNVALAPGDTVIYSSRTIPGNEKAIIETRNLLIEQGIKIITDSDALVHVSGHPRRNELKRMYSWVRPQILVPVHGEAAHLVAQGSLGAMAGIPEVAQVRNGDMLRLAPGLAEIIDEAPFGRVFKDGKLIGDEEEMGIADRRKLSFVGHVAVSVLVDGSYNIVGDPDLVQIGLPEADATGDLMEDILFDAAVAAIENIPRARRRDLEVLREAVRRAVRAAANEAWGKKPVVTVFLAKV</sequence>
<comment type="caution">
    <text evidence="8">The sequence shown here is derived from an EMBL/GenBank/DDBJ whole genome shotgun (WGS) entry which is preliminary data.</text>
</comment>
<evidence type="ECO:0000256" key="2">
    <source>
        <dbReference type="ARBA" id="ARBA00022723"/>
    </source>
</evidence>
<evidence type="ECO:0000256" key="3">
    <source>
        <dbReference type="ARBA" id="ARBA00022801"/>
    </source>
</evidence>
<keyword evidence="2" id="KW-0479">Metal-binding</keyword>
<dbReference type="Pfam" id="PF17770">
    <property type="entry name" value="RNase_J_C"/>
    <property type="match status" value="1"/>
</dbReference>
<dbReference type="InterPro" id="IPR011108">
    <property type="entry name" value="RMMBL"/>
</dbReference>
<dbReference type="RefSeq" id="WP_114442386.1">
    <property type="nucleotide sequence ID" value="NZ_QOZG01000011.1"/>
</dbReference>
<name>A0A368JZY0_9HYPH</name>
<proteinExistence type="predicted"/>
<reference evidence="8 9" key="1">
    <citation type="submission" date="2018-07" db="EMBL/GenBank/DDBJ databases">
        <title>The draft genome of Phyllobacterium salinisoli.</title>
        <authorList>
            <person name="Liu L."/>
            <person name="Li L."/>
            <person name="Zhang X."/>
            <person name="Liang L."/>
        </authorList>
    </citation>
    <scope>NUCLEOTIDE SEQUENCE [LARGE SCALE GENOMIC DNA]</scope>
    <source>
        <strain evidence="8 9">LLAN61</strain>
    </source>
</reference>
<feature type="domain" description="Metallo-beta-lactamase" evidence="7">
    <location>
        <begin position="21"/>
        <end position="220"/>
    </location>
</feature>
<evidence type="ECO:0000313" key="8">
    <source>
        <dbReference type="EMBL" id="RCS21975.1"/>
    </source>
</evidence>
<dbReference type="GO" id="GO:0004527">
    <property type="term" value="F:exonuclease activity"/>
    <property type="evidence" value="ECO:0007669"/>
    <property type="project" value="UniProtKB-KW"/>
</dbReference>
<dbReference type="InterPro" id="IPR036866">
    <property type="entry name" value="RibonucZ/Hydroxyglut_hydro"/>
</dbReference>
<dbReference type="Proteomes" id="UP000253420">
    <property type="component" value="Unassembled WGS sequence"/>
</dbReference>
<dbReference type="PANTHER" id="PTHR43694:SF1">
    <property type="entry name" value="RIBONUCLEASE J"/>
    <property type="match status" value="1"/>
</dbReference>
<evidence type="ECO:0000256" key="1">
    <source>
        <dbReference type="ARBA" id="ARBA00022722"/>
    </source>
</evidence>
<keyword evidence="9" id="KW-1185">Reference proteome</keyword>
<dbReference type="InterPro" id="IPR042173">
    <property type="entry name" value="RNase_J_2"/>
</dbReference>
<dbReference type="InterPro" id="IPR001279">
    <property type="entry name" value="Metallo-B-lactamas"/>
</dbReference>